<sequence>MCGIEFVITNTFKEAAKTEEKVMFDEHLYFYLSNAEKYTDTFSLLLNSDLYGETFLGFSEVTKLREECEGILKKYRGIDHRASEIRHFAQSLIILCKEAIKRKKNVFALGD</sequence>
<evidence type="ECO:0000313" key="1">
    <source>
        <dbReference type="EMBL" id="PLT28861.1"/>
    </source>
</evidence>
<dbReference type="EMBL" id="PGUY01000050">
    <property type="protein sequence ID" value="PLT28861.1"/>
    <property type="molecule type" value="Genomic_DNA"/>
</dbReference>
<protein>
    <submittedName>
        <fullName evidence="1">Uncharacterized protein</fullName>
    </submittedName>
</protein>
<reference evidence="1 2" key="1">
    <citation type="submission" date="2017-11" db="EMBL/GenBank/DDBJ databases">
        <title>Comparitive Functional Genomics of Dry Heat Resistant strains isolated from the Viking Spacecraft.</title>
        <authorList>
            <person name="Seuylemezian A."/>
            <person name="Cooper K."/>
            <person name="Vaishampayan P."/>
        </authorList>
    </citation>
    <scope>NUCLEOTIDE SEQUENCE [LARGE SCALE GENOMIC DNA]</scope>
    <source>
        <strain evidence="1 2">V1-29</strain>
    </source>
</reference>
<comment type="caution">
    <text evidence="1">The sequence shown here is derived from an EMBL/GenBank/DDBJ whole genome shotgun (WGS) entry which is preliminary data.</text>
</comment>
<gene>
    <name evidence="1" type="ORF">CUU66_16060</name>
</gene>
<proteinExistence type="predicted"/>
<dbReference type="AlphaFoldDB" id="A0A2N5M3B8"/>
<name>A0A2N5M3B8_9BACI</name>
<accession>A0A2N5M3B8</accession>
<evidence type="ECO:0000313" key="2">
    <source>
        <dbReference type="Proteomes" id="UP000234748"/>
    </source>
</evidence>
<dbReference type="Proteomes" id="UP000234748">
    <property type="component" value="Unassembled WGS sequence"/>
</dbReference>
<organism evidence="1 2">
    <name type="scientific">Peribacillus deserti</name>
    <dbReference type="NCBI Taxonomy" id="673318"/>
    <lineage>
        <taxon>Bacteria</taxon>
        <taxon>Bacillati</taxon>
        <taxon>Bacillota</taxon>
        <taxon>Bacilli</taxon>
        <taxon>Bacillales</taxon>
        <taxon>Bacillaceae</taxon>
        <taxon>Peribacillus</taxon>
    </lineage>
</organism>
<keyword evidence="2" id="KW-1185">Reference proteome</keyword>